<reference evidence="1" key="1">
    <citation type="submission" date="2020-06" db="EMBL/GenBank/DDBJ databases">
        <authorList>
            <person name="Li T."/>
            <person name="Hu X."/>
            <person name="Zhang T."/>
            <person name="Song X."/>
            <person name="Zhang H."/>
            <person name="Dai N."/>
            <person name="Sheng W."/>
            <person name="Hou X."/>
            <person name="Wei L."/>
        </authorList>
    </citation>
    <scope>NUCLEOTIDE SEQUENCE</scope>
    <source>
        <strain evidence="1">3651</strain>
        <tissue evidence="1">Leaf</tissue>
    </source>
</reference>
<comment type="caution">
    <text evidence="1">The sequence shown here is derived from an EMBL/GenBank/DDBJ whole genome shotgun (WGS) entry which is preliminary data.</text>
</comment>
<dbReference type="AlphaFoldDB" id="A0AAE1XZK4"/>
<evidence type="ECO:0000313" key="2">
    <source>
        <dbReference type="Proteomes" id="UP001293254"/>
    </source>
</evidence>
<reference evidence="1" key="2">
    <citation type="journal article" date="2024" name="Plant">
        <title>Genomic evolution and insights into agronomic trait innovations of Sesamum species.</title>
        <authorList>
            <person name="Miao H."/>
            <person name="Wang L."/>
            <person name="Qu L."/>
            <person name="Liu H."/>
            <person name="Sun Y."/>
            <person name="Le M."/>
            <person name="Wang Q."/>
            <person name="Wei S."/>
            <person name="Zheng Y."/>
            <person name="Lin W."/>
            <person name="Duan Y."/>
            <person name="Cao H."/>
            <person name="Xiong S."/>
            <person name="Wang X."/>
            <person name="Wei L."/>
            <person name="Li C."/>
            <person name="Ma Q."/>
            <person name="Ju M."/>
            <person name="Zhao R."/>
            <person name="Li G."/>
            <person name="Mu C."/>
            <person name="Tian Q."/>
            <person name="Mei H."/>
            <person name="Zhang T."/>
            <person name="Gao T."/>
            <person name="Zhang H."/>
        </authorList>
    </citation>
    <scope>NUCLEOTIDE SEQUENCE</scope>
    <source>
        <strain evidence="1">3651</strain>
    </source>
</reference>
<evidence type="ECO:0000313" key="1">
    <source>
        <dbReference type="EMBL" id="KAK4420925.1"/>
    </source>
</evidence>
<dbReference type="EMBL" id="JACGWO010000008">
    <property type="protein sequence ID" value="KAK4420925.1"/>
    <property type="molecule type" value="Genomic_DNA"/>
</dbReference>
<organism evidence="1 2">
    <name type="scientific">Sesamum alatum</name>
    <dbReference type="NCBI Taxonomy" id="300844"/>
    <lineage>
        <taxon>Eukaryota</taxon>
        <taxon>Viridiplantae</taxon>
        <taxon>Streptophyta</taxon>
        <taxon>Embryophyta</taxon>
        <taxon>Tracheophyta</taxon>
        <taxon>Spermatophyta</taxon>
        <taxon>Magnoliopsida</taxon>
        <taxon>eudicotyledons</taxon>
        <taxon>Gunneridae</taxon>
        <taxon>Pentapetalae</taxon>
        <taxon>asterids</taxon>
        <taxon>lamiids</taxon>
        <taxon>Lamiales</taxon>
        <taxon>Pedaliaceae</taxon>
        <taxon>Sesamum</taxon>
    </lineage>
</organism>
<protein>
    <submittedName>
        <fullName evidence="1">Uncharacterized protein</fullName>
    </submittedName>
</protein>
<gene>
    <name evidence="1" type="ORF">Salat_2043000</name>
</gene>
<name>A0AAE1XZK4_9LAMI</name>
<keyword evidence="2" id="KW-1185">Reference proteome</keyword>
<proteinExistence type="predicted"/>
<dbReference type="Proteomes" id="UP001293254">
    <property type="component" value="Unassembled WGS sequence"/>
</dbReference>
<sequence length="256" mass="28226">MGCMQNNAKLRQVHFVEPDLAAGVRAITVDVSGVSSRYHVRPADSQAPLSLQSSKLQMRNIQELGCCELSETFSHPKGLMLEEREVRETRPSLHGGCPWGTYGIFHDPPDRIESLIGEVTANNLTPKVIKGDDTELISLPFTKRRDQHGVYVVGVDELEWAAAYLTPLVFADRYANSFYLMPTSECLVEEGTPVFRWAAPIYEALVFDTRLGEQTILLSVIISSQPSDCLGPGLTYGGLAGGIPRHYAWPTLPPPT</sequence>
<accession>A0AAE1XZK4</accession>